<name>A0A318XI86_9FIRM</name>
<dbReference type="AlphaFoldDB" id="A0A318XI86"/>
<dbReference type="RefSeq" id="WP_110462769.1">
    <property type="nucleotide sequence ID" value="NZ_QKMR01000017.1"/>
</dbReference>
<organism evidence="1 2">
    <name type="scientific">Ruminiclostridium sufflavum DSM 19573</name>
    <dbReference type="NCBI Taxonomy" id="1121337"/>
    <lineage>
        <taxon>Bacteria</taxon>
        <taxon>Bacillati</taxon>
        <taxon>Bacillota</taxon>
        <taxon>Clostridia</taxon>
        <taxon>Eubacteriales</taxon>
        <taxon>Oscillospiraceae</taxon>
        <taxon>Ruminiclostridium</taxon>
    </lineage>
</organism>
<sequence length="138" mass="15597">MAGLSDTDVKLDDSWQLTQAATGDAPIASGFECIMQDIRLEAISQEGELFYDDSWGWSLIDFIQSEDDELTVIEIGERVREKLEKREVIDSDTITTEVKFEADVLKIMVTFYFIEDSSTAYNVSVALDRVNVEVIDID</sequence>
<evidence type="ECO:0000313" key="1">
    <source>
        <dbReference type="EMBL" id="PYG86744.1"/>
    </source>
</evidence>
<dbReference type="Proteomes" id="UP000248132">
    <property type="component" value="Unassembled WGS sequence"/>
</dbReference>
<dbReference type="OrthoDB" id="1855225at2"/>
<evidence type="ECO:0000313" key="2">
    <source>
        <dbReference type="Proteomes" id="UP000248132"/>
    </source>
</evidence>
<dbReference type="SUPFAM" id="SSF160719">
    <property type="entry name" value="gpW/gp25-like"/>
    <property type="match status" value="1"/>
</dbReference>
<gene>
    <name evidence="1" type="ORF">LY28_02770</name>
</gene>
<evidence type="ECO:0008006" key="3">
    <source>
        <dbReference type="Google" id="ProtNLM"/>
    </source>
</evidence>
<protein>
    <recommendedName>
        <fullName evidence="3">DUF2634 domain-containing protein</fullName>
    </recommendedName>
</protein>
<reference evidence="1 2" key="1">
    <citation type="submission" date="2018-06" db="EMBL/GenBank/DDBJ databases">
        <title>Genomic Encyclopedia of Type Strains, Phase I: the one thousand microbial genomes (KMG-I) project.</title>
        <authorList>
            <person name="Kyrpides N."/>
        </authorList>
    </citation>
    <scope>NUCLEOTIDE SEQUENCE [LARGE SCALE GENOMIC DNA]</scope>
    <source>
        <strain evidence="1 2">DSM 19573</strain>
    </source>
</reference>
<accession>A0A318XI86</accession>
<dbReference type="Gene3D" id="3.10.450.40">
    <property type="match status" value="1"/>
</dbReference>
<proteinExistence type="predicted"/>
<dbReference type="EMBL" id="QKMR01000017">
    <property type="protein sequence ID" value="PYG86744.1"/>
    <property type="molecule type" value="Genomic_DNA"/>
</dbReference>
<comment type="caution">
    <text evidence="1">The sequence shown here is derived from an EMBL/GenBank/DDBJ whole genome shotgun (WGS) entry which is preliminary data.</text>
</comment>
<keyword evidence="2" id="KW-1185">Reference proteome</keyword>